<keyword evidence="8 10" id="KW-0472">Membrane</keyword>
<dbReference type="Proteomes" id="UP000433406">
    <property type="component" value="Unassembled WGS sequence"/>
</dbReference>
<dbReference type="GO" id="GO:0022900">
    <property type="term" value="P:electron transport chain"/>
    <property type="evidence" value="ECO:0007669"/>
    <property type="project" value="InterPro"/>
</dbReference>
<dbReference type="PIRSF" id="PIRSF017385">
    <property type="entry name" value="CtaF"/>
    <property type="match status" value="1"/>
</dbReference>
<comment type="similarity">
    <text evidence="3 10">Belongs to the cytochrome c oxidase bacterial subunit CtaF family.</text>
</comment>
<evidence type="ECO:0000256" key="7">
    <source>
        <dbReference type="ARBA" id="ARBA00022989"/>
    </source>
</evidence>
<keyword evidence="7" id="KW-1133">Transmembrane helix</keyword>
<dbReference type="InterPro" id="IPR021050">
    <property type="entry name" value="Cyt_c_oxidase_su4_actinobac"/>
</dbReference>
<dbReference type="RefSeq" id="WP_154612023.1">
    <property type="nucleotide sequence ID" value="NZ_CP053660.1"/>
</dbReference>
<organism evidence="11 12">
    <name type="scientific">Nocardioides marmotae</name>
    <dbReference type="NCBI Taxonomy" id="2663857"/>
    <lineage>
        <taxon>Bacteria</taxon>
        <taxon>Bacillati</taxon>
        <taxon>Actinomycetota</taxon>
        <taxon>Actinomycetes</taxon>
        <taxon>Propionibacteriales</taxon>
        <taxon>Nocardioidaceae</taxon>
        <taxon>Nocardioides</taxon>
    </lineage>
</organism>
<proteinExistence type="inferred from homology"/>
<evidence type="ECO:0000256" key="6">
    <source>
        <dbReference type="ARBA" id="ARBA00022967"/>
    </source>
</evidence>
<evidence type="ECO:0000256" key="10">
    <source>
        <dbReference type="PIRNR" id="PIRNR017385"/>
    </source>
</evidence>
<dbReference type="AlphaFoldDB" id="A0A6I3JBU8"/>
<name>A0A6I3JBU8_9ACTN</name>
<evidence type="ECO:0000313" key="11">
    <source>
        <dbReference type="EMBL" id="MTB95519.1"/>
    </source>
</evidence>
<dbReference type="Pfam" id="PF12270">
    <property type="entry name" value="Cyt_c_ox_IV"/>
    <property type="match status" value="1"/>
</dbReference>
<evidence type="ECO:0000256" key="4">
    <source>
        <dbReference type="ARBA" id="ARBA00022475"/>
    </source>
</evidence>
<keyword evidence="4 10" id="KW-1003">Cell membrane</keyword>
<sequence>MKAEAWIFAICSIFLVLVTPAYWFVTSASDQGGDWTGTSALVMTTLLVLMVTLYLGFHARKMEPRPEDRKDADIVDGAGELGFFPPYSWWPLWCAATLAVCVLGIAAAAWWLFIIGAVLGAIALCGFVFEYYRGEHAH</sequence>
<dbReference type="EMBL" id="WLCI01000011">
    <property type="protein sequence ID" value="MTB95519.1"/>
    <property type="molecule type" value="Genomic_DNA"/>
</dbReference>
<keyword evidence="12" id="KW-1185">Reference proteome</keyword>
<accession>A0A6I3JBU8</accession>
<comment type="catalytic activity">
    <reaction evidence="9 10">
        <text>4 Fe(II)-[cytochrome c] + O2 + 8 H(+)(in) = 4 Fe(III)-[cytochrome c] + 2 H2O + 4 H(+)(out)</text>
        <dbReference type="Rhea" id="RHEA:11436"/>
        <dbReference type="Rhea" id="RHEA-COMP:10350"/>
        <dbReference type="Rhea" id="RHEA-COMP:14399"/>
        <dbReference type="ChEBI" id="CHEBI:15377"/>
        <dbReference type="ChEBI" id="CHEBI:15378"/>
        <dbReference type="ChEBI" id="CHEBI:15379"/>
        <dbReference type="ChEBI" id="CHEBI:29033"/>
        <dbReference type="ChEBI" id="CHEBI:29034"/>
        <dbReference type="EC" id="7.1.1.9"/>
    </reaction>
</comment>
<reference evidence="11 12" key="1">
    <citation type="submission" date="2019-10" db="EMBL/GenBank/DDBJ databases">
        <title>Nocardioides novel species isolated from the excrement of Marmot.</title>
        <authorList>
            <person name="Zhang G."/>
        </authorList>
    </citation>
    <scope>NUCLEOTIDE SEQUENCE [LARGE SCALE GENOMIC DNA]</scope>
    <source>
        <strain evidence="12">zg-579</strain>
    </source>
</reference>
<gene>
    <name evidence="11" type="ORF">GGQ22_10525</name>
</gene>
<comment type="subcellular location">
    <subcellularLocation>
        <location evidence="2">Cell membrane</location>
        <topology evidence="2">Multi-pass membrane protein</topology>
    </subcellularLocation>
</comment>
<keyword evidence="5" id="KW-0812">Transmembrane</keyword>
<evidence type="ECO:0000256" key="9">
    <source>
        <dbReference type="ARBA" id="ARBA00047816"/>
    </source>
</evidence>
<comment type="function">
    <text evidence="1 10">Part of cytochrome c oxidase, its function is unknown.</text>
</comment>
<protein>
    <recommendedName>
        <fullName evidence="10">Cytochrome c oxidase polypeptide 4</fullName>
        <ecNumber evidence="10">7.1.1.9</ecNumber>
    </recommendedName>
    <alternativeName>
        <fullName evidence="10">Cytochrome aa3 subunit 4</fullName>
    </alternativeName>
    <alternativeName>
        <fullName evidence="10">Cytochrome c oxidase polypeptide IV</fullName>
    </alternativeName>
</protein>
<evidence type="ECO:0000256" key="5">
    <source>
        <dbReference type="ARBA" id="ARBA00022692"/>
    </source>
</evidence>
<keyword evidence="6 10" id="KW-1278">Translocase</keyword>
<comment type="caution">
    <text evidence="11">The sequence shown here is derived from an EMBL/GenBank/DDBJ whole genome shotgun (WGS) entry which is preliminary data.</text>
</comment>
<evidence type="ECO:0000313" key="12">
    <source>
        <dbReference type="Proteomes" id="UP000433406"/>
    </source>
</evidence>
<dbReference type="GO" id="GO:0005886">
    <property type="term" value="C:plasma membrane"/>
    <property type="evidence" value="ECO:0007669"/>
    <property type="project" value="UniProtKB-SubCell"/>
</dbReference>
<evidence type="ECO:0000256" key="8">
    <source>
        <dbReference type="ARBA" id="ARBA00023136"/>
    </source>
</evidence>
<dbReference type="EC" id="7.1.1.9" evidence="10"/>
<evidence type="ECO:0000256" key="2">
    <source>
        <dbReference type="ARBA" id="ARBA00004651"/>
    </source>
</evidence>
<evidence type="ECO:0000256" key="3">
    <source>
        <dbReference type="ARBA" id="ARBA00006870"/>
    </source>
</evidence>
<comment type="subunit">
    <text evidence="10">Associates with subunits I, II and III to form cytochrome c oxidase.</text>
</comment>
<evidence type="ECO:0000256" key="1">
    <source>
        <dbReference type="ARBA" id="ARBA00002536"/>
    </source>
</evidence>
<dbReference type="GO" id="GO:0004129">
    <property type="term" value="F:cytochrome-c oxidase activity"/>
    <property type="evidence" value="ECO:0007669"/>
    <property type="project" value="UniProtKB-EC"/>
</dbReference>